<gene>
    <name evidence="2" type="ORF">DPV69_09555</name>
</gene>
<evidence type="ECO:0000313" key="2">
    <source>
        <dbReference type="EMBL" id="RWU08604.1"/>
    </source>
</evidence>
<dbReference type="PANTHER" id="PTHR43685:SF2">
    <property type="entry name" value="GLYCOSYLTRANSFERASE 2-LIKE DOMAIN-CONTAINING PROTEIN"/>
    <property type="match status" value="1"/>
</dbReference>
<feature type="domain" description="Glycosyltransferase 2-like" evidence="1">
    <location>
        <begin position="6"/>
        <end position="161"/>
    </location>
</feature>
<proteinExistence type="predicted"/>
<dbReference type="InterPro" id="IPR050834">
    <property type="entry name" value="Glycosyltransf_2"/>
</dbReference>
<keyword evidence="2" id="KW-0808">Transferase</keyword>
<dbReference type="GO" id="GO:0016740">
    <property type="term" value="F:transferase activity"/>
    <property type="evidence" value="ECO:0007669"/>
    <property type="project" value="UniProtKB-KW"/>
</dbReference>
<dbReference type="Pfam" id="PF00535">
    <property type="entry name" value="Glycos_transf_2"/>
    <property type="match status" value="1"/>
</dbReference>
<evidence type="ECO:0000313" key="3">
    <source>
        <dbReference type="Proteomes" id="UP000284120"/>
    </source>
</evidence>
<dbReference type="SUPFAM" id="SSF53448">
    <property type="entry name" value="Nucleotide-diphospho-sugar transferases"/>
    <property type="match status" value="1"/>
</dbReference>
<protein>
    <submittedName>
        <fullName evidence="2">Glycosyltransferase</fullName>
    </submittedName>
</protein>
<dbReference type="EMBL" id="SAYW01000002">
    <property type="protein sequence ID" value="RWU08604.1"/>
    <property type="molecule type" value="Genomic_DNA"/>
</dbReference>
<evidence type="ECO:0000259" key="1">
    <source>
        <dbReference type="Pfam" id="PF00535"/>
    </source>
</evidence>
<name>A0A3S3R7F7_9SPHI</name>
<dbReference type="InterPro" id="IPR029044">
    <property type="entry name" value="Nucleotide-diphossugar_trans"/>
</dbReference>
<accession>A0A3S3R7F7</accession>
<dbReference type="Proteomes" id="UP000284120">
    <property type="component" value="Unassembled WGS sequence"/>
</dbReference>
<dbReference type="PANTHER" id="PTHR43685">
    <property type="entry name" value="GLYCOSYLTRANSFERASE"/>
    <property type="match status" value="1"/>
</dbReference>
<sequence length="304" mass="35408">MKHKISILIPCYNAAAFLPELFEGISKQTCPFDEIICYDDCSTDDTANVARRLGAKVLVGKINRGPAFARNRMIECCESDYIHFHDADDLIDERFVEIMKKNIVNKSMQLLCNTHVLDRTDRLKNLGDIVYTALNHQNDQLRFFLENIGFASMGLYSRNALLSVGGFNENLKGNEDPDLHIRLSQKGFVFKSIKEFLVTKLEHNDSFSHKNWFQCLSDKFRCLENYSKILDKKYYPILAFQAAELSKYFYREGDKNLSKKARMLSFNLGIRNIQTSNFSKIISRIFGPKFYLWLYRKRVDLRLI</sequence>
<dbReference type="RefSeq" id="WP_113647118.1">
    <property type="nucleotide sequence ID" value="NZ_QMHN01000002.1"/>
</dbReference>
<dbReference type="OrthoDB" id="927791at2"/>
<dbReference type="AlphaFoldDB" id="A0A3S3R7F7"/>
<dbReference type="CDD" id="cd00761">
    <property type="entry name" value="Glyco_tranf_GTA_type"/>
    <property type="match status" value="1"/>
</dbReference>
<dbReference type="Gene3D" id="3.90.550.10">
    <property type="entry name" value="Spore Coat Polysaccharide Biosynthesis Protein SpsA, Chain A"/>
    <property type="match status" value="1"/>
</dbReference>
<keyword evidence="3" id="KW-1185">Reference proteome</keyword>
<organism evidence="2 3">
    <name type="scientific">Pedobacter chitinilyticus</name>
    <dbReference type="NCBI Taxonomy" id="2233776"/>
    <lineage>
        <taxon>Bacteria</taxon>
        <taxon>Pseudomonadati</taxon>
        <taxon>Bacteroidota</taxon>
        <taxon>Sphingobacteriia</taxon>
        <taxon>Sphingobacteriales</taxon>
        <taxon>Sphingobacteriaceae</taxon>
        <taxon>Pedobacter</taxon>
    </lineage>
</organism>
<dbReference type="InterPro" id="IPR001173">
    <property type="entry name" value="Glyco_trans_2-like"/>
</dbReference>
<reference evidence="2 3" key="1">
    <citation type="submission" date="2018-06" db="EMBL/GenBank/DDBJ databases">
        <title>Pedobacter endophyticus sp. nov., an endophytic bacterium isolated from a leaf of Triticum aestivum.</title>
        <authorList>
            <person name="Zhang L."/>
        </authorList>
    </citation>
    <scope>NUCLEOTIDE SEQUENCE [LARGE SCALE GENOMIC DNA]</scope>
    <source>
        <strain evidence="2 3">CM134L-2</strain>
    </source>
</reference>
<comment type="caution">
    <text evidence="2">The sequence shown here is derived from an EMBL/GenBank/DDBJ whole genome shotgun (WGS) entry which is preliminary data.</text>
</comment>